<keyword evidence="5 14" id="KW-0812">Transmembrane</keyword>
<evidence type="ECO:0000256" key="2">
    <source>
        <dbReference type="ARBA" id="ARBA00004651"/>
    </source>
</evidence>
<dbReference type="GO" id="GO:0005886">
    <property type="term" value="C:plasma membrane"/>
    <property type="evidence" value="ECO:0007669"/>
    <property type="project" value="UniProtKB-SubCell"/>
</dbReference>
<dbReference type="GO" id="GO:0072345">
    <property type="term" value="F:NAADP-sensitive calcium-release channel activity"/>
    <property type="evidence" value="ECO:0007669"/>
    <property type="project" value="TreeGrafter"/>
</dbReference>
<evidence type="ECO:0000256" key="6">
    <source>
        <dbReference type="ARBA" id="ARBA00022753"/>
    </source>
</evidence>
<dbReference type="PANTHER" id="PTHR12127">
    <property type="entry name" value="MUCOLIPIN"/>
    <property type="match status" value="1"/>
</dbReference>
<dbReference type="Proteomes" id="UP000695023">
    <property type="component" value="Unplaced"/>
</dbReference>
<evidence type="ECO:0000313" key="17">
    <source>
        <dbReference type="Proteomes" id="UP000695023"/>
    </source>
</evidence>
<sequence>MATTGRKDSSERERLPSPVTRYGSTDSSGEDDYQINSHDNNCNHHRFATAAGCHWVHAGEEEEAICRKLKYFFMSPCDKYHAKGRYPFKLILQLAKIFFVTAQVHHILYFNADFFLGVLLIWRHFWFRTFSQYLALPETTVGRYAYVYNRAENGSALFLCQQYYKKGHIDPANDTFSIDPRVIKVYRCEFVKFFKTTLDRKVCWGDRLEFINGWYILLIISDIFTITGSFIKIGIETKNISSYDLCAILLGTSTLLVWVGVIRYLTFFQKYNILIVTLRAAFPNVIRFCCCVAAIYLGYCFCGWIVLGPYHVKFRSLSMVSECLFSLINGDDMFVTFAEMQETSPLVWLFSQVYLYTFISLFIYMVLSLFIALITGAYETIKHQTQEPIHITDLHAFIAECTDAPNSGKFRGLETSPCSFFCCCDRTTTYEDVLLVN</sequence>
<protein>
    <submittedName>
        <fullName evidence="18">Mucolipin-1a</fullName>
    </submittedName>
</protein>
<keyword evidence="17" id="KW-1185">Reference proteome</keyword>
<comment type="subcellular location">
    <subcellularLocation>
        <location evidence="2">Cell membrane</location>
        <topology evidence="2">Multi-pass membrane protein</topology>
    </subcellularLocation>
    <subcellularLocation>
        <location evidence="1">Endosome membrane</location>
        <topology evidence="1">Multi-pass membrane protein</topology>
    </subcellularLocation>
</comment>
<feature type="transmembrane region" description="Helical" evidence="14">
    <location>
        <begin position="97"/>
        <end position="122"/>
    </location>
</feature>
<organism evidence="17 18">
    <name type="scientific">Pundamilia nyererei</name>
    <dbReference type="NCBI Taxonomy" id="303518"/>
    <lineage>
        <taxon>Eukaryota</taxon>
        <taxon>Metazoa</taxon>
        <taxon>Chordata</taxon>
        <taxon>Craniata</taxon>
        <taxon>Vertebrata</taxon>
        <taxon>Euteleostomi</taxon>
        <taxon>Actinopterygii</taxon>
        <taxon>Neopterygii</taxon>
        <taxon>Teleostei</taxon>
        <taxon>Neoteleostei</taxon>
        <taxon>Acanthomorphata</taxon>
        <taxon>Ovalentaria</taxon>
        <taxon>Cichlomorphae</taxon>
        <taxon>Cichliformes</taxon>
        <taxon>Cichlidae</taxon>
        <taxon>African cichlids</taxon>
        <taxon>Pseudocrenilabrinae</taxon>
        <taxon>Haplochromini</taxon>
        <taxon>Pundamilia</taxon>
    </lineage>
</organism>
<evidence type="ECO:0000256" key="3">
    <source>
        <dbReference type="ARBA" id="ARBA00022448"/>
    </source>
</evidence>
<evidence type="ECO:0000256" key="4">
    <source>
        <dbReference type="ARBA" id="ARBA00022475"/>
    </source>
</evidence>
<evidence type="ECO:0000259" key="16">
    <source>
        <dbReference type="Pfam" id="PF21381"/>
    </source>
</evidence>
<evidence type="ECO:0000256" key="7">
    <source>
        <dbReference type="ARBA" id="ARBA00022989"/>
    </source>
</evidence>
<proteinExistence type="predicted"/>
<dbReference type="Gene3D" id="1.10.287.70">
    <property type="match status" value="1"/>
</dbReference>
<dbReference type="RefSeq" id="XP_005736382.1">
    <property type="nucleotide sequence ID" value="XM_005736325.1"/>
</dbReference>
<keyword evidence="8" id="KW-0406">Ion transport</keyword>
<feature type="region of interest" description="Disordered" evidence="13">
    <location>
        <begin position="1"/>
        <end position="34"/>
    </location>
</feature>
<evidence type="ECO:0000256" key="11">
    <source>
        <dbReference type="ARBA" id="ARBA00023303"/>
    </source>
</evidence>
<feature type="domain" description="Polycystin cation channel PKD1/PKD2" evidence="15">
    <location>
        <begin position="245"/>
        <end position="381"/>
    </location>
</feature>
<gene>
    <name evidence="18" type="primary">mcoln1a</name>
</gene>
<dbReference type="InterPro" id="IPR013122">
    <property type="entry name" value="PKD1_2_channel"/>
</dbReference>
<reference evidence="18" key="1">
    <citation type="submission" date="2025-08" db="UniProtKB">
        <authorList>
            <consortium name="RefSeq"/>
        </authorList>
    </citation>
    <scope>IDENTIFICATION</scope>
</reference>
<keyword evidence="4" id="KW-1003">Cell membrane</keyword>
<dbReference type="CTD" id="406689"/>
<name>A0A9Y3R6V5_9CICH</name>
<feature type="transmembrane region" description="Helical" evidence="14">
    <location>
        <begin position="245"/>
        <end position="265"/>
    </location>
</feature>
<dbReference type="Pfam" id="PF08016">
    <property type="entry name" value="PKD_channel"/>
    <property type="match status" value="1"/>
</dbReference>
<evidence type="ECO:0000256" key="12">
    <source>
        <dbReference type="ARBA" id="ARBA00036634"/>
    </source>
</evidence>
<comment type="catalytic activity">
    <reaction evidence="12">
        <text>Ca(2+)(in) = Ca(2+)(out)</text>
        <dbReference type="Rhea" id="RHEA:29671"/>
        <dbReference type="ChEBI" id="CHEBI:29108"/>
    </reaction>
</comment>
<evidence type="ECO:0000256" key="10">
    <source>
        <dbReference type="ARBA" id="ARBA00023157"/>
    </source>
</evidence>
<evidence type="ECO:0000256" key="8">
    <source>
        <dbReference type="ARBA" id="ARBA00023065"/>
    </source>
</evidence>
<dbReference type="Pfam" id="PF21381">
    <property type="entry name" value="MCLN_ECD"/>
    <property type="match status" value="1"/>
</dbReference>
<evidence type="ECO:0000256" key="1">
    <source>
        <dbReference type="ARBA" id="ARBA00004337"/>
    </source>
</evidence>
<keyword evidence="10" id="KW-1015">Disulfide bond</keyword>
<dbReference type="GO" id="GO:0005765">
    <property type="term" value="C:lysosomal membrane"/>
    <property type="evidence" value="ECO:0007669"/>
    <property type="project" value="TreeGrafter"/>
</dbReference>
<accession>A0A9Y3R6V5</accession>
<evidence type="ECO:0000259" key="15">
    <source>
        <dbReference type="Pfam" id="PF08016"/>
    </source>
</evidence>
<keyword evidence="7 14" id="KW-1133">Transmembrane helix</keyword>
<evidence type="ECO:0000256" key="14">
    <source>
        <dbReference type="SAM" id="Phobius"/>
    </source>
</evidence>
<keyword evidence="11" id="KW-0407">Ion channel</keyword>
<evidence type="ECO:0000256" key="13">
    <source>
        <dbReference type="SAM" id="MobiDB-lite"/>
    </source>
</evidence>
<feature type="transmembrane region" description="Helical" evidence="14">
    <location>
        <begin position="285"/>
        <end position="307"/>
    </location>
</feature>
<evidence type="ECO:0000256" key="5">
    <source>
        <dbReference type="ARBA" id="ARBA00022692"/>
    </source>
</evidence>
<feature type="transmembrane region" description="Helical" evidence="14">
    <location>
        <begin position="214"/>
        <end position="233"/>
    </location>
</feature>
<feature type="transmembrane region" description="Helical" evidence="14">
    <location>
        <begin position="353"/>
        <end position="374"/>
    </location>
</feature>
<keyword evidence="6" id="KW-0967">Endosome</keyword>
<dbReference type="InterPro" id="IPR049134">
    <property type="entry name" value="MCLN_ECD"/>
</dbReference>
<keyword evidence="9 14" id="KW-0472">Membrane</keyword>
<dbReference type="PANTHER" id="PTHR12127:SF6">
    <property type="entry name" value="MUCOLIPIN-1"/>
    <property type="match status" value="1"/>
</dbReference>
<feature type="compositionally biased region" description="Basic and acidic residues" evidence="13">
    <location>
        <begin position="1"/>
        <end position="15"/>
    </location>
</feature>
<dbReference type="InterPro" id="IPR039031">
    <property type="entry name" value="Mucolipin"/>
</dbReference>
<evidence type="ECO:0000313" key="18">
    <source>
        <dbReference type="RefSeq" id="XP_005736382.1"/>
    </source>
</evidence>
<dbReference type="GO" id="GO:0010008">
    <property type="term" value="C:endosome membrane"/>
    <property type="evidence" value="ECO:0007669"/>
    <property type="project" value="UniProtKB-SubCell"/>
</dbReference>
<feature type="domain" description="Mucolipin extracytosolic" evidence="16">
    <location>
        <begin position="129"/>
        <end position="185"/>
    </location>
</feature>
<keyword evidence="3" id="KW-0813">Transport</keyword>
<dbReference type="FunFam" id="1.10.287.70:FF:000033">
    <property type="entry name" value="Mucolipin 1"/>
    <property type="match status" value="1"/>
</dbReference>
<evidence type="ECO:0000256" key="9">
    <source>
        <dbReference type="ARBA" id="ARBA00023136"/>
    </source>
</evidence>
<dbReference type="AlphaFoldDB" id="A0A9Y3R6V5"/>